<organism evidence="2 3">
    <name type="scientific">Neurospora intermedia</name>
    <dbReference type="NCBI Taxonomy" id="5142"/>
    <lineage>
        <taxon>Eukaryota</taxon>
        <taxon>Fungi</taxon>
        <taxon>Dikarya</taxon>
        <taxon>Ascomycota</taxon>
        <taxon>Pezizomycotina</taxon>
        <taxon>Sordariomycetes</taxon>
        <taxon>Sordariomycetidae</taxon>
        <taxon>Sordariales</taxon>
        <taxon>Sordariaceae</taxon>
        <taxon>Neurospora</taxon>
    </lineage>
</organism>
<gene>
    <name evidence="2" type="ORF">QR685DRAFT_536007</name>
</gene>
<comment type="caution">
    <text evidence="2">The sequence shown here is derived from an EMBL/GenBank/DDBJ whole genome shotgun (WGS) entry which is preliminary data.</text>
</comment>
<dbReference type="EMBL" id="JAVLET010000013">
    <property type="protein sequence ID" value="KAL0466234.1"/>
    <property type="molecule type" value="Genomic_DNA"/>
</dbReference>
<dbReference type="Proteomes" id="UP001451303">
    <property type="component" value="Unassembled WGS sequence"/>
</dbReference>
<name>A0ABR3D0P9_NEUIN</name>
<reference evidence="2 3" key="1">
    <citation type="submission" date="2023-09" db="EMBL/GenBank/DDBJ databases">
        <title>Multi-omics analysis of a traditional fermented food reveals byproduct-associated fungal strains for waste-to-food upcycling.</title>
        <authorList>
            <consortium name="Lawrence Berkeley National Laboratory"/>
            <person name="Rekdal V.M."/>
            <person name="Villalobos-Escobedo J.M."/>
            <person name="Rodriguez-Valeron N."/>
            <person name="Garcia M.O."/>
            <person name="Vasquez D.P."/>
            <person name="Damayanti I."/>
            <person name="Sorensen P.M."/>
            <person name="Baidoo E.E."/>
            <person name="De Carvalho A.C."/>
            <person name="Riley R."/>
            <person name="Lipzen A."/>
            <person name="He G."/>
            <person name="Yan M."/>
            <person name="Haridas S."/>
            <person name="Daum C."/>
            <person name="Yoshinaga Y."/>
            <person name="Ng V."/>
            <person name="Grigoriev I.V."/>
            <person name="Munk R."/>
            <person name="Nuraida L."/>
            <person name="Wijaya C.H."/>
            <person name="Morales P.-C."/>
            <person name="Keasling J.D."/>
        </authorList>
    </citation>
    <scope>NUCLEOTIDE SEQUENCE [LARGE SCALE GENOMIC DNA]</scope>
    <source>
        <strain evidence="2 3">FGSC 2613</strain>
    </source>
</reference>
<evidence type="ECO:0000313" key="2">
    <source>
        <dbReference type="EMBL" id="KAL0466234.1"/>
    </source>
</evidence>
<proteinExistence type="predicted"/>
<evidence type="ECO:0000256" key="1">
    <source>
        <dbReference type="SAM" id="MobiDB-lite"/>
    </source>
</evidence>
<keyword evidence="3" id="KW-1185">Reference proteome</keyword>
<sequence length="118" mass="12962">MAAPAPLRCFCSFFPSPTKKADYMVAYILRCVLCALLRTLSGRLLHTYLPLQIINSGPRGPPFSFCHPTSRSARAGLAHLPWRTTRNMDLQGTGSVGPTNTGRDLRLELPKLGTPRPV</sequence>
<protein>
    <recommendedName>
        <fullName evidence="4">Secreted protein</fullName>
    </recommendedName>
</protein>
<evidence type="ECO:0008006" key="4">
    <source>
        <dbReference type="Google" id="ProtNLM"/>
    </source>
</evidence>
<feature type="region of interest" description="Disordered" evidence="1">
    <location>
        <begin position="88"/>
        <end position="118"/>
    </location>
</feature>
<feature type="non-terminal residue" evidence="2">
    <location>
        <position position="118"/>
    </location>
</feature>
<evidence type="ECO:0000313" key="3">
    <source>
        <dbReference type="Proteomes" id="UP001451303"/>
    </source>
</evidence>
<feature type="compositionally biased region" description="Polar residues" evidence="1">
    <location>
        <begin position="88"/>
        <end position="102"/>
    </location>
</feature>
<accession>A0ABR3D0P9</accession>